<proteinExistence type="predicted"/>
<organism evidence="1">
    <name type="scientific">Opuntia streptacantha</name>
    <name type="common">Prickly pear cactus</name>
    <name type="synonym">Opuntia cardona</name>
    <dbReference type="NCBI Taxonomy" id="393608"/>
    <lineage>
        <taxon>Eukaryota</taxon>
        <taxon>Viridiplantae</taxon>
        <taxon>Streptophyta</taxon>
        <taxon>Embryophyta</taxon>
        <taxon>Tracheophyta</taxon>
        <taxon>Spermatophyta</taxon>
        <taxon>Magnoliopsida</taxon>
        <taxon>eudicotyledons</taxon>
        <taxon>Gunneridae</taxon>
        <taxon>Pentapetalae</taxon>
        <taxon>Caryophyllales</taxon>
        <taxon>Cactineae</taxon>
        <taxon>Cactaceae</taxon>
        <taxon>Opuntioideae</taxon>
        <taxon>Opuntia</taxon>
    </lineage>
</organism>
<accession>A0A7C8YD22</accession>
<protein>
    <submittedName>
        <fullName evidence="1">Uncharacterized protein</fullName>
    </submittedName>
</protein>
<name>A0A7C8YD22_OPUST</name>
<evidence type="ECO:0000313" key="1">
    <source>
        <dbReference type="EMBL" id="MBA4615197.1"/>
    </source>
</evidence>
<reference evidence="1" key="1">
    <citation type="journal article" date="2013" name="J. Plant Res.">
        <title>Effect of fungi and light on seed germination of three Opuntia species from semiarid lands of central Mexico.</title>
        <authorList>
            <person name="Delgado-Sanchez P."/>
            <person name="Jimenez-Bremont J.F."/>
            <person name="Guerrero-Gonzalez Mde L."/>
            <person name="Flores J."/>
        </authorList>
    </citation>
    <scope>NUCLEOTIDE SEQUENCE</scope>
    <source>
        <tissue evidence="1">Cladode</tissue>
    </source>
</reference>
<dbReference type="AlphaFoldDB" id="A0A7C8YD22"/>
<dbReference type="EMBL" id="GISG01006397">
    <property type="protein sequence ID" value="MBA4615197.1"/>
    <property type="molecule type" value="Transcribed_RNA"/>
</dbReference>
<sequence length="123" mass="14007">MFCYSTALLCVSTAKPFQRTLFLSPSKTQDFPKVPDLESRIFNRVWAGLLFCIRRAPLNTRILLHRTSRRRILINYLHTLGKTLGLRVTKVTSFCVGYYSEGILGARLETFHHNSSLLSGEDG</sequence>
<reference evidence="1" key="2">
    <citation type="submission" date="2020-07" db="EMBL/GenBank/DDBJ databases">
        <authorList>
            <person name="Vera ALvarez R."/>
            <person name="Arias-Moreno D.M."/>
            <person name="Jimenez-Jacinto V."/>
            <person name="Jimenez-Bremont J.F."/>
            <person name="Swaminathan K."/>
            <person name="Moose S.P."/>
            <person name="Guerrero-Gonzalez M.L."/>
            <person name="Marino-Ramirez L."/>
            <person name="Landsman D."/>
            <person name="Rodriguez-Kessler M."/>
            <person name="Delgado-Sanchez P."/>
        </authorList>
    </citation>
    <scope>NUCLEOTIDE SEQUENCE</scope>
    <source>
        <tissue evidence="1">Cladode</tissue>
    </source>
</reference>